<evidence type="ECO:0000313" key="2">
    <source>
        <dbReference type="EMBL" id="JAD73175.1"/>
    </source>
</evidence>
<reference evidence="2" key="2">
    <citation type="journal article" date="2015" name="Data Brief">
        <title>Shoot transcriptome of the giant reed, Arundo donax.</title>
        <authorList>
            <person name="Barrero R.A."/>
            <person name="Guerrero F.D."/>
            <person name="Moolhuijzen P."/>
            <person name="Goolsby J.A."/>
            <person name="Tidwell J."/>
            <person name="Bellgard S.E."/>
            <person name="Bellgard M.I."/>
        </authorList>
    </citation>
    <scope>NUCLEOTIDE SEQUENCE</scope>
    <source>
        <tissue evidence="2">Shoot tissue taken approximately 20 cm above the soil surface</tissue>
    </source>
</reference>
<protein>
    <submittedName>
        <fullName evidence="2">Uncharacterized protein</fullName>
    </submittedName>
</protein>
<accession>A0A0A9CII1</accession>
<feature type="compositionally biased region" description="Polar residues" evidence="1">
    <location>
        <begin position="28"/>
        <end position="40"/>
    </location>
</feature>
<evidence type="ECO:0000256" key="1">
    <source>
        <dbReference type="SAM" id="MobiDB-lite"/>
    </source>
</evidence>
<proteinExistence type="predicted"/>
<dbReference type="EMBL" id="GBRH01224720">
    <property type="protein sequence ID" value="JAD73175.1"/>
    <property type="molecule type" value="Transcribed_RNA"/>
</dbReference>
<name>A0A0A9CII1_ARUDO</name>
<feature type="region of interest" description="Disordered" evidence="1">
    <location>
        <begin position="18"/>
        <end position="40"/>
    </location>
</feature>
<dbReference type="AlphaFoldDB" id="A0A0A9CII1"/>
<sequence>MRANDLFTVSLAKRSLLHGESHPYPGNRTAQSCTSKPNLG</sequence>
<reference evidence="2" key="1">
    <citation type="submission" date="2014-09" db="EMBL/GenBank/DDBJ databases">
        <authorList>
            <person name="Magalhaes I.L.F."/>
            <person name="Oliveira U."/>
            <person name="Santos F.R."/>
            <person name="Vidigal T.H.D.A."/>
            <person name="Brescovit A.D."/>
            <person name="Santos A.J."/>
        </authorList>
    </citation>
    <scope>NUCLEOTIDE SEQUENCE</scope>
    <source>
        <tissue evidence="2">Shoot tissue taken approximately 20 cm above the soil surface</tissue>
    </source>
</reference>
<organism evidence="2">
    <name type="scientific">Arundo donax</name>
    <name type="common">Giant reed</name>
    <name type="synonym">Donax arundinaceus</name>
    <dbReference type="NCBI Taxonomy" id="35708"/>
    <lineage>
        <taxon>Eukaryota</taxon>
        <taxon>Viridiplantae</taxon>
        <taxon>Streptophyta</taxon>
        <taxon>Embryophyta</taxon>
        <taxon>Tracheophyta</taxon>
        <taxon>Spermatophyta</taxon>
        <taxon>Magnoliopsida</taxon>
        <taxon>Liliopsida</taxon>
        <taxon>Poales</taxon>
        <taxon>Poaceae</taxon>
        <taxon>PACMAD clade</taxon>
        <taxon>Arundinoideae</taxon>
        <taxon>Arundineae</taxon>
        <taxon>Arundo</taxon>
    </lineage>
</organism>